<keyword evidence="2" id="KW-1185">Reference proteome</keyword>
<evidence type="ECO:0000313" key="1">
    <source>
        <dbReference type="EMBL" id="KAK0419877.1"/>
    </source>
</evidence>
<dbReference type="EMBL" id="JAUCMV010000002">
    <property type="protein sequence ID" value="KAK0419877.1"/>
    <property type="molecule type" value="Genomic_DNA"/>
</dbReference>
<name>A0AA39IBA1_9BILA</name>
<comment type="caution">
    <text evidence="1">The sequence shown here is derived from an EMBL/GenBank/DDBJ whole genome shotgun (WGS) entry which is preliminary data.</text>
</comment>
<dbReference type="AlphaFoldDB" id="A0AA39IBA1"/>
<dbReference type="Proteomes" id="UP001175271">
    <property type="component" value="Unassembled WGS sequence"/>
</dbReference>
<reference evidence="1" key="1">
    <citation type="submission" date="2023-06" db="EMBL/GenBank/DDBJ databases">
        <title>Genomic analysis of the entomopathogenic nematode Steinernema hermaphroditum.</title>
        <authorList>
            <person name="Schwarz E.M."/>
            <person name="Heppert J.K."/>
            <person name="Baniya A."/>
            <person name="Schwartz H.T."/>
            <person name="Tan C.-H."/>
            <person name="Antoshechkin I."/>
            <person name="Sternberg P.W."/>
            <person name="Goodrich-Blair H."/>
            <person name="Dillman A.R."/>
        </authorList>
    </citation>
    <scope>NUCLEOTIDE SEQUENCE</scope>
    <source>
        <strain evidence="1">PS9179</strain>
        <tissue evidence="1">Whole animal</tissue>
    </source>
</reference>
<gene>
    <name evidence="1" type="ORF">QR680_014383</name>
</gene>
<proteinExistence type="predicted"/>
<accession>A0AA39IBA1</accession>
<evidence type="ECO:0000313" key="2">
    <source>
        <dbReference type="Proteomes" id="UP001175271"/>
    </source>
</evidence>
<sequence>MKVMKVRVPRKKDKICKHVHRKISFKMANLIEDENEPMDTYDDTDQVEKMDLTMENLTEDENEPMDTYDDTDQVEKMDLTMENLTEDSDHSMTRERINMKIRVPRERGICKETYRKISSRKLIEVVKKNKLMENLTKDFEKKLVVQDDMEID</sequence>
<organism evidence="1 2">
    <name type="scientific">Steinernema hermaphroditum</name>
    <dbReference type="NCBI Taxonomy" id="289476"/>
    <lineage>
        <taxon>Eukaryota</taxon>
        <taxon>Metazoa</taxon>
        <taxon>Ecdysozoa</taxon>
        <taxon>Nematoda</taxon>
        <taxon>Chromadorea</taxon>
        <taxon>Rhabditida</taxon>
        <taxon>Tylenchina</taxon>
        <taxon>Panagrolaimomorpha</taxon>
        <taxon>Strongyloidoidea</taxon>
        <taxon>Steinernematidae</taxon>
        <taxon>Steinernema</taxon>
    </lineage>
</organism>
<protein>
    <submittedName>
        <fullName evidence="1">Uncharacterized protein</fullName>
    </submittedName>
</protein>